<accession>A0A1H3DE97</accession>
<dbReference type="Pfam" id="PF03992">
    <property type="entry name" value="ABM"/>
    <property type="match status" value="1"/>
</dbReference>
<dbReference type="PROSITE" id="PS51725">
    <property type="entry name" value="ABM"/>
    <property type="match status" value="1"/>
</dbReference>
<proteinExistence type="predicted"/>
<organism evidence="2 3">
    <name type="scientific">Sulfitobacter pontiacus</name>
    <dbReference type="NCBI Taxonomy" id="60137"/>
    <lineage>
        <taxon>Bacteria</taxon>
        <taxon>Pseudomonadati</taxon>
        <taxon>Pseudomonadota</taxon>
        <taxon>Alphaproteobacteria</taxon>
        <taxon>Rhodobacterales</taxon>
        <taxon>Roseobacteraceae</taxon>
        <taxon>Sulfitobacter</taxon>
    </lineage>
</organism>
<dbReference type="InterPro" id="IPR011008">
    <property type="entry name" value="Dimeric_a/b-barrel"/>
</dbReference>
<evidence type="ECO:0000259" key="1">
    <source>
        <dbReference type="PROSITE" id="PS51725"/>
    </source>
</evidence>
<dbReference type="Gene3D" id="3.30.70.100">
    <property type="match status" value="1"/>
</dbReference>
<name>A0A1H3DE97_9RHOB</name>
<dbReference type="InterPro" id="IPR050744">
    <property type="entry name" value="AI-2_Isomerase_LsrG"/>
</dbReference>
<dbReference type="GeneID" id="94022546"/>
<dbReference type="Proteomes" id="UP000183076">
    <property type="component" value="Unassembled WGS sequence"/>
</dbReference>
<reference evidence="3" key="1">
    <citation type="submission" date="2016-10" db="EMBL/GenBank/DDBJ databases">
        <authorList>
            <person name="Varghese N."/>
            <person name="Submissions S."/>
        </authorList>
    </citation>
    <scope>NUCLEOTIDE SEQUENCE [LARGE SCALE GENOMIC DNA]</scope>
    <source>
        <strain evidence="3">DSM 10014</strain>
    </source>
</reference>
<protein>
    <submittedName>
        <fullName evidence="2">Quinol monooxygenase YgiN</fullName>
    </submittedName>
</protein>
<dbReference type="RefSeq" id="WP_074637556.1">
    <property type="nucleotide sequence ID" value="NZ_CP160850.1"/>
</dbReference>
<dbReference type="AlphaFoldDB" id="A0A1H3DE97"/>
<keyword evidence="2" id="KW-0560">Oxidoreductase</keyword>
<dbReference type="EMBL" id="FNNB01000010">
    <property type="protein sequence ID" value="SDX64677.1"/>
    <property type="molecule type" value="Genomic_DNA"/>
</dbReference>
<sequence>MPNIHVIAVITAQPGQRQALLDLFNKNVPTVKAEAGCIAYEATVDAESAGPMQAEFGPDTFVVVEQWESMQALGAHAAAPHMKEYSKQSKNMVADSKIHILSLA</sequence>
<dbReference type="InterPro" id="IPR007138">
    <property type="entry name" value="ABM_dom"/>
</dbReference>
<dbReference type="GO" id="GO:0004497">
    <property type="term" value="F:monooxygenase activity"/>
    <property type="evidence" value="ECO:0007669"/>
    <property type="project" value="UniProtKB-KW"/>
</dbReference>
<dbReference type="PANTHER" id="PTHR33336">
    <property type="entry name" value="QUINOL MONOOXYGENASE YGIN-RELATED"/>
    <property type="match status" value="1"/>
</dbReference>
<dbReference type="PANTHER" id="PTHR33336:SF3">
    <property type="entry name" value="ABM DOMAIN-CONTAINING PROTEIN"/>
    <property type="match status" value="1"/>
</dbReference>
<dbReference type="SUPFAM" id="SSF54909">
    <property type="entry name" value="Dimeric alpha+beta barrel"/>
    <property type="match status" value="1"/>
</dbReference>
<evidence type="ECO:0000313" key="3">
    <source>
        <dbReference type="Proteomes" id="UP000183076"/>
    </source>
</evidence>
<keyword evidence="2" id="KW-0503">Monooxygenase</keyword>
<feature type="domain" description="ABM" evidence="1">
    <location>
        <begin position="4"/>
        <end position="101"/>
    </location>
</feature>
<dbReference type="GO" id="GO:0005829">
    <property type="term" value="C:cytosol"/>
    <property type="evidence" value="ECO:0007669"/>
    <property type="project" value="TreeGrafter"/>
</dbReference>
<evidence type="ECO:0000313" key="2">
    <source>
        <dbReference type="EMBL" id="SDX64677.1"/>
    </source>
</evidence>
<gene>
    <name evidence="2" type="ORF">SAMN04488041_11072</name>
</gene>